<dbReference type="InterPro" id="IPR043502">
    <property type="entry name" value="DNA/RNA_pol_sf"/>
</dbReference>
<evidence type="ECO:0000256" key="4">
    <source>
        <dbReference type="ARBA" id="ARBA00022722"/>
    </source>
</evidence>
<evidence type="ECO:0000256" key="6">
    <source>
        <dbReference type="ARBA" id="ARBA00022801"/>
    </source>
</evidence>
<dbReference type="PANTHER" id="PTHR33064">
    <property type="entry name" value="POL PROTEIN"/>
    <property type="match status" value="1"/>
</dbReference>
<feature type="compositionally biased region" description="Low complexity" evidence="9">
    <location>
        <begin position="283"/>
        <end position="307"/>
    </location>
</feature>
<keyword evidence="2" id="KW-0808">Transferase</keyword>
<feature type="compositionally biased region" description="Basic residues" evidence="9">
    <location>
        <begin position="874"/>
        <end position="884"/>
    </location>
</feature>
<keyword evidence="7" id="KW-0695">RNA-directed DNA polymerase</keyword>
<feature type="compositionally biased region" description="Polar residues" evidence="9">
    <location>
        <begin position="308"/>
        <end position="317"/>
    </location>
</feature>
<feature type="region of interest" description="Disordered" evidence="9">
    <location>
        <begin position="322"/>
        <end position="341"/>
    </location>
</feature>
<dbReference type="GO" id="GO:0004519">
    <property type="term" value="F:endonuclease activity"/>
    <property type="evidence" value="ECO:0007669"/>
    <property type="project" value="UniProtKB-KW"/>
</dbReference>
<keyword evidence="1" id="KW-0645">Protease</keyword>
<keyword evidence="13" id="KW-1185">Reference proteome</keyword>
<feature type="region of interest" description="Disordered" evidence="9">
    <location>
        <begin position="282"/>
        <end position="317"/>
    </location>
</feature>
<feature type="compositionally biased region" description="Low complexity" evidence="9">
    <location>
        <begin position="1900"/>
        <end position="1909"/>
    </location>
</feature>
<keyword evidence="8" id="KW-0479">Metal-binding</keyword>
<evidence type="ECO:0000256" key="5">
    <source>
        <dbReference type="ARBA" id="ARBA00022759"/>
    </source>
</evidence>
<dbReference type="InterPro" id="IPR028919">
    <property type="entry name" value="Viral_movement"/>
</dbReference>
<feature type="compositionally biased region" description="Basic and acidic residues" evidence="9">
    <location>
        <begin position="1862"/>
        <end position="1871"/>
    </location>
</feature>
<dbReference type="InterPro" id="IPR001878">
    <property type="entry name" value="Znf_CCHC"/>
</dbReference>
<keyword evidence="6" id="KW-0378">Hydrolase</keyword>
<dbReference type="Pfam" id="PF22909">
    <property type="entry name" value="Caulimovir_coat_dom"/>
    <property type="match status" value="1"/>
</dbReference>
<dbReference type="Pfam" id="PF00078">
    <property type="entry name" value="RVT_1"/>
    <property type="match status" value="1"/>
</dbReference>
<feature type="domain" description="CCHC-type" evidence="10">
    <location>
        <begin position="894"/>
        <end position="907"/>
    </location>
</feature>
<dbReference type="GO" id="GO:0003964">
    <property type="term" value="F:RNA-directed DNA polymerase activity"/>
    <property type="evidence" value="ECO:0007669"/>
    <property type="project" value="UniProtKB-KW"/>
</dbReference>
<feature type="region of interest" description="Disordered" evidence="9">
    <location>
        <begin position="1839"/>
        <end position="1871"/>
    </location>
</feature>
<dbReference type="InterPro" id="IPR041577">
    <property type="entry name" value="RT_RNaseH_2"/>
</dbReference>
<evidence type="ECO:0000313" key="12">
    <source>
        <dbReference type="EMBL" id="KAK9677920.1"/>
    </source>
</evidence>
<dbReference type="EMBL" id="JBDFQZ010000011">
    <property type="protein sequence ID" value="KAK9677920.1"/>
    <property type="molecule type" value="Genomic_DNA"/>
</dbReference>
<dbReference type="InterPro" id="IPR000477">
    <property type="entry name" value="RT_dom"/>
</dbReference>
<dbReference type="PANTHER" id="PTHR33064:SF37">
    <property type="entry name" value="RIBONUCLEASE H"/>
    <property type="match status" value="1"/>
</dbReference>
<dbReference type="GO" id="GO:0006508">
    <property type="term" value="P:proteolysis"/>
    <property type="evidence" value="ECO:0007669"/>
    <property type="project" value="UniProtKB-KW"/>
</dbReference>
<feature type="domain" description="Reverse transcriptase" evidence="11">
    <location>
        <begin position="1174"/>
        <end position="1355"/>
    </location>
</feature>
<proteinExistence type="predicted"/>
<feature type="compositionally biased region" description="Low complexity" evidence="9">
    <location>
        <begin position="1840"/>
        <end position="1849"/>
    </location>
</feature>
<dbReference type="GO" id="GO:0008233">
    <property type="term" value="F:peptidase activity"/>
    <property type="evidence" value="ECO:0007669"/>
    <property type="project" value="UniProtKB-KW"/>
</dbReference>
<dbReference type="GO" id="GO:0003676">
    <property type="term" value="F:nucleic acid binding"/>
    <property type="evidence" value="ECO:0007669"/>
    <property type="project" value="InterPro"/>
</dbReference>
<dbReference type="PROSITE" id="PS50878">
    <property type="entry name" value="RT_POL"/>
    <property type="match status" value="1"/>
</dbReference>
<dbReference type="InterPro" id="IPR051320">
    <property type="entry name" value="Viral_Replic_Matur_Polypro"/>
</dbReference>
<evidence type="ECO:0000256" key="2">
    <source>
        <dbReference type="ARBA" id="ARBA00022679"/>
    </source>
</evidence>
<gene>
    <name evidence="12" type="ORF">RND81_11G176100</name>
</gene>
<evidence type="ECO:0000256" key="8">
    <source>
        <dbReference type="PROSITE-ProRule" id="PRU00047"/>
    </source>
</evidence>
<dbReference type="CDD" id="cd01647">
    <property type="entry name" value="RT_LTR"/>
    <property type="match status" value="1"/>
</dbReference>
<feature type="compositionally biased region" description="Polar residues" evidence="9">
    <location>
        <begin position="1517"/>
        <end position="1552"/>
    </location>
</feature>
<evidence type="ECO:0000256" key="7">
    <source>
        <dbReference type="ARBA" id="ARBA00022918"/>
    </source>
</evidence>
<evidence type="ECO:0000256" key="3">
    <source>
        <dbReference type="ARBA" id="ARBA00022695"/>
    </source>
</evidence>
<dbReference type="InterPro" id="IPR043128">
    <property type="entry name" value="Rev_trsase/Diguanyl_cyclase"/>
</dbReference>
<dbReference type="Gene3D" id="3.10.10.10">
    <property type="entry name" value="HIV Type 1 Reverse Transcriptase, subunit A, domain 1"/>
    <property type="match status" value="1"/>
</dbReference>
<organism evidence="12 13">
    <name type="scientific">Saponaria officinalis</name>
    <name type="common">Common soapwort</name>
    <name type="synonym">Lychnis saponaria</name>
    <dbReference type="NCBI Taxonomy" id="3572"/>
    <lineage>
        <taxon>Eukaryota</taxon>
        <taxon>Viridiplantae</taxon>
        <taxon>Streptophyta</taxon>
        <taxon>Embryophyta</taxon>
        <taxon>Tracheophyta</taxon>
        <taxon>Spermatophyta</taxon>
        <taxon>Magnoliopsida</taxon>
        <taxon>eudicotyledons</taxon>
        <taxon>Gunneridae</taxon>
        <taxon>Pentapetalae</taxon>
        <taxon>Caryophyllales</taxon>
        <taxon>Caryophyllaceae</taxon>
        <taxon>Caryophylleae</taxon>
        <taxon>Saponaria</taxon>
    </lineage>
</organism>
<dbReference type="Pfam" id="PF24496">
    <property type="entry name" value="DUF7588"/>
    <property type="match status" value="1"/>
</dbReference>
<dbReference type="InterPro" id="IPR056648">
    <property type="entry name" value="DUF7746"/>
</dbReference>
<dbReference type="FunFam" id="3.10.10.10:FF:000007">
    <property type="entry name" value="Retrovirus-related Pol polyprotein from transposon 17.6-like Protein"/>
    <property type="match status" value="1"/>
</dbReference>
<feature type="region of interest" description="Disordered" evidence="9">
    <location>
        <begin position="1887"/>
        <end position="1930"/>
    </location>
</feature>
<dbReference type="Pfam" id="PF01107">
    <property type="entry name" value="MP"/>
    <property type="match status" value="1"/>
</dbReference>
<dbReference type="SUPFAM" id="SSF56672">
    <property type="entry name" value="DNA/RNA polymerases"/>
    <property type="match status" value="1"/>
</dbReference>
<keyword evidence="5" id="KW-0255">Endonuclease</keyword>
<evidence type="ECO:0000313" key="13">
    <source>
        <dbReference type="Proteomes" id="UP001443914"/>
    </source>
</evidence>
<sequence>MANWLRKMIQIGSTNKDSTTVQSSEISAPLDFSNWNIPTENPTQIYHIGPLDFKIAFSIRTHEETRSVQNDTETLNLLSRPNIEKYIQNNYRFIHFGLVQVAVKPLVHKGVDSPIYMALRDNRLHSYKDSLLAVVQTNVCNGPVYFNCFPDYTVDLSDPLILESLILDLHVYGNKFKEFAKNFAVVFRIYFRLMSSTVNPKFIHEPSSKDETIFIEVHAKDYKTRSLVSTAKALPWDKITIPEILLIPKQPPTPNMIIQDLDEIEEDDERVLLRFGSFREKTSTPFTPSSSFTPSRKSCSSRPHSSKTPVKTQFTVHNKTPVPEYEATSSPPQSPTASDFQSVNTITGEFEIDKEYLRNDFNSSLNTDKRNWFLSFEKEIKDEIRDIWYTDMRRLKVNIPFFIWFDLYCQKINIVNPFSHSSIHVQSSLTKNWTLTDGRTVTSVHPPPKSFNFSQGETDVEAHPFKIGRTNQSTDPVVVSDIIKVYQQNNYSNQILQTIASQVDHVSTKLDVTRDKSSEPSKTVVVQSPFNNKSQPHFMPQNLPYSITSKLAKAAGSSSSSSSSTDVLQKISSSLSQIASKSVNVITKLVDADSDSSEKDSDSEDDISNLKAQFNDDQEVNRIRNRRSWQNVSTRNYYPRPSPPDMQYEERSKFTAHTFSPNVIHEWNIDGKSEYEILNTLQEMGMATAAYKLRENNEQVVFSVLISGFTGNPAEELSSQKIILTNLRCPTLGDYRWYKDIFLTYVLRRPDCNEGFWMEKFVSGLPKYFSQRIFRKLKESFANEVIAWPTITYGQLFAFVKQQGLALCEELKLQSKYNSEKRHSRKELGCFCEAFGLEKIEPPSLLARRQVKRFHKKRFNPHKSKSQPSPPKYYQKRRSKHYPKKQNQNREIICFKCGKPGHKADRCFTKKKINNLFQDNPDMCQKISKLFLKSSSSEAECDDEINIIQDSSDDESYESASSSPILMVNVISDKDDKTFLFDLIDKVDDPDIKRDALLRLKSLVIHDQTLSKTIPSTEPFSISKLFNKYPASTIKGQSLDLNSSPVKQLQQELNSLKIQVNDLHNQLQHIHINESELNLRLSALEQKNTECSTSHESNKNKEPIEEIIAENVVVDDQFIKTIQKINFQPWKEHIVSLPYIKEFDEKLIPTKARPIQMNTELLEFCKQEIQILLDKKLIRPSKSPWSCTAFYVYKAAEKERGVPRLVINYKPLNKVLQWIRYPIPNKRDLLKRHYYSKVFSKFDMKSGFWQIQVSEKDRYKTAFTVPFGHYEWNVMPFGLKNAPSEFQNVMNDILTPYTTFSIVYIDDVLIFSRSIDQHFKHLQTFLFIIRKNGLVISAPKMKLFQTNVRFLGHQIHKGTITPITRALEFADKFPDELKDKTQLQRFLGCLNYVSDFFPKLRQTCHILFQRLQKNPPAWSESHTKLVKNLKQRVKTLPCLVLPHPDAFMIVETDASDIGYGGILKQKLHNKEQLILSKEIKTHFQIFLRENFYREEMSRNMGKAPKIQTGGYQSSDDYEMNFSQLKPSSSNTQKPTSPIETSNSFNSLSTQPNRPAFPYSQALQNQTKAQKSNEALVQNTSPSPGYFIKNTFEPLILTKYRTTPSIHEFRVNNSKIFAQGIHWFSDNITKNQRFYEFILVDSGSADIKHNRNSEGKITYSKLIINKVNSSDDWIEPFAEKDLSKRFVPQTYSYQDYKNAWSRALLLEDFDHSWFVTFKSNCPQRFRIWFYQWWYLFGPVQDIYPPICTEGFETFVSQTKGELYQKPLPVHSEFKIPWIVCWSYNLRQILPQPYPLSLIREFKVKWWNKFDPIICSPDSVQSFLQGGRKLERAVRDFNKPFAPASSSSSKARPPRHSRPSSTHHSPEERKSAMKHMVKDPIFRNELLQIIRQEKDKEDDESSASSSSFSDSIHIDDDHVCGGPCSQDPFDFD</sequence>
<comment type="caution">
    <text evidence="12">The sequence shown here is derived from an EMBL/GenBank/DDBJ whole genome shotgun (WGS) entry which is preliminary data.</text>
</comment>
<keyword evidence="4" id="KW-0540">Nuclease</keyword>
<evidence type="ECO:0000256" key="9">
    <source>
        <dbReference type="SAM" id="MobiDB-lite"/>
    </source>
</evidence>
<dbReference type="Gene3D" id="3.30.70.270">
    <property type="match status" value="2"/>
</dbReference>
<dbReference type="Pfam" id="PF24925">
    <property type="entry name" value="DUF7746"/>
    <property type="match status" value="1"/>
</dbReference>
<protein>
    <recommendedName>
        <fullName evidence="14">Polyprotein</fullName>
    </recommendedName>
</protein>
<dbReference type="GO" id="GO:0008270">
    <property type="term" value="F:zinc ion binding"/>
    <property type="evidence" value="ECO:0007669"/>
    <property type="project" value="UniProtKB-KW"/>
</dbReference>
<dbReference type="InterPro" id="IPR056010">
    <property type="entry name" value="DUF7588"/>
</dbReference>
<feature type="region of interest" description="Disordered" evidence="9">
    <location>
        <begin position="1517"/>
        <end position="1557"/>
    </location>
</feature>
<dbReference type="PROSITE" id="PS50158">
    <property type="entry name" value="ZF_CCHC"/>
    <property type="match status" value="1"/>
</dbReference>
<evidence type="ECO:0008006" key="14">
    <source>
        <dbReference type="Google" id="ProtNLM"/>
    </source>
</evidence>
<evidence type="ECO:0000259" key="11">
    <source>
        <dbReference type="PROSITE" id="PS50878"/>
    </source>
</evidence>
<keyword evidence="8" id="KW-0863">Zinc-finger</keyword>
<accession>A0AAW1HPF7</accession>
<dbReference type="Proteomes" id="UP001443914">
    <property type="component" value="Unassembled WGS sequence"/>
</dbReference>
<keyword evidence="3" id="KW-0548">Nucleotidyltransferase</keyword>
<dbReference type="Pfam" id="PF17919">
    <property type="entry name" value="RT_RNaseH_2"/>
    <property type="match status" value="1"/>
</dbReference>
<feature type="region of interest" description="Disordered" evidence="9">
    <location>
        <begin position="857"/>
        <end position="886"/>
    </location>
</feature>
<reference evidence="12" key="1">
    <citation type="submission" date="2024-03" db="EMBL/GenBank/DDBJ databases">
        <title>WGS assembly of Saponaria officinalis var. Norfolk2.</title>
        <authorList>
            <person name="Jenkins J."/>
            <person name="Shu S."/>
            <person name="Grimwood J."/>
            <person name="Barry K."/>
            <person name="Goodstein D."/>
            <person name="Schmutz J."/>
            <person name="Leebens-Mack J."/>
            <person name="Osbourn A."/>
        </authorList>
    </citation>
    <scope>NUCLEOTIDE SEQUENCE [LARGE SCALE GENOMIC DNA]</scope>
    <source>
        <strain evidence="12">JIC</strain>
    </source>
</reference>
<keyword evidence="8" id="KW-0862">Zinc</keyword>
<feature type="compositionally biased region" description="Low complexity" evidence="9">
    <location>
        <begin position="327"/>
        <end position="338"/>
    </location>
</feature>
<name>A0AAW1HPF7_SAPOF</name>
<evidence type="ECO:0000256" key="1">
    <source>
        <dbReference type="ARBA" id="ARBA00022670"/>
    </source>
</evidence>
<evidence type="ECO:0000259" key="10">
    <source>
        <dbReference type="PROSITE" id="PS50158"/>
    </source>
</evidence>
<feature type="region of interest" description="Disordered" evidence="9">
    <location>
        <begin position="591"/>
        <end position="619"/>
    </location>
</feature>